<keyword evidence="1" id="KW-0812">Transmembrane</keyword>
<reference evidence="3" key="2">
    <citation type="submission" date="2020-09" db="EMBL/GenBank/DDBJ databases">
        <authorList>
            <person name="Sun Q."/>
            <person name="Kim S."/>
        </authorList>
    </citation>
    <scope>NUCLEOTIDE SEQUENCE</scope>
    <source>
        <strain evidence="3">KCTC 32501</strain>
    </source>
</reference>
<evidence type="ECO:0000313" key="4">
    <source>
        <dbReference type="Proteomes" id="UP000614287"/>
    </source>
</evidence>
<keyword evidence="4" id="KW-1185">Reference proteome</keyword>
<feature type="transmembrane region" description="Helical" evidence="1">
    <location>
        <begin position="20"/>
        <end position="41"/>
    </location>
</feature>
<evidence type="ECO:0000256" key="1">
    <source>
        <dbReference type="SAM" id="Phobius"/>
    </source>
</evidence>
<feature type="transmembrane region" description="Helical" evidence="1">
    <location>
        <begin position="137"/>
        <end position="158"/>
    </location>
</feature>
<organism evidence="3 4">
    <name type="scientific">Formosimonas limnophila</name>
    <dbReference type="NCBI Taxonomy" id="1384487"/>
    <lineage>
        <taxon>Bacteria</taxon>
        <taxon>Pseudomonadati</taxon>
        <taxon>Pseudomonadota</taxon>
        <taxon>Betaproteobacteria</taxon>
        <taxon>Burkholderiales</taxon>
        <taxon>Burkholderiaceae</taxon>
        <taxon>Formosimonas</taxon>
    </lineage>
</organism>
<dbReference type="AlphaFoldDB" id="A0A8J3G0P0"/>
<dbReference type="PANTHER" id="PTHR38034:SF1">
    <property type="entry name" value="INNER MEMBRANE PROTEIN YPJD"/>
    <property type="match status" value="1"/>
</dbReference>
<proteinExistence type="predicted"/>
<keyword evidence="1" id="KW-1133">Transmembrane helix</keyword>
<sequence>MNSAPPRMLVNRLPAEAHIVLAIVTSGIFVAAFLLALTLGLQARRLHRMGGSPSLLDKLPPVLTLERLLFRVLNTGFVFLTVLVISGMFFGEAIWGQALLLNHKVVFTLMAWCVFAVLLAGRCFYGWRGLSAVRATIFGFILLFLAYVGTHFVLDVLLKRS</sequence>
<feature type="transmembrane region" description="Helical" evidence="1">
    <location>
        <begin position="105"/>
        <end position="125"/>
    </location>
</feature>
<dbReference type="InterPro" id="IPR002541">
    <property type="entry name" value="Cyt_c_assembly"/>
</dbReference>
<dbReference type="Pfam" id="PF01578">
    <property type="entry name" value="Cytochrom_C_asm"/>
    <property type="match status" value="1"/>
</dbReference>
<protein>
    <recommendedName>
        <fullName evidence="2">Cytochrome c assembly protein domain-containing protein</fullName>
    </recommendedName>
</protein>
<dbReference type="Proteomes" id="UP000614287">
    <property type="component" value="Unassembled WGS sequence"/>
</dbReference>
<evidence type="ECO:0000259" key="2">
    <source>
        <dbReference type="Pfam" id="PF01578"/>
    </source>
</evidence>
<comment type="caution">
    <text evidence="3">The sequence shown here is derived from an EMBL/GenBank/DDBJ whole genome shotgun (WGS) entry which is preliminary data.</text>
</comment>
<reference evidence="3" key="1">
    <citation type="journal article" date="2014" name="Int. J. Syst. Evol. Microbiol.">
        <title>Complete genome sequence of Corynebacterium casei LMG S-19264T (=DSM 44701T), isolated from a smear-ripened cheese.</title>
        <authorList>
            <consortium name="US DOE Joint Genome Institute (JGI-PGF)"/>
            <person name="Walter F."/>
            <person name="Albersmeier A."/>
            <person name="Kalinowski J."/>
            <person name="Ruckert C."/>
        </authorList>
    </citation>
    <scope>NUCLEOTIDE SEQUENCE</scope>
    <source>
        <strain evidence="3">KCTC 32501</strain>
    </source>
</reference>
<accession>A0A8J3G0P0</accession>
<name>A0A8J3G0P0_9BURK</name>
<dbReference type="PANTHER" id="PTHR38034">
    <property type="entry name" value="INNER MEMBRANE PROTEIN YPJD"/>
    <property type="match status" value="1"/>
</dbReference>
<dbReference type="EMBL" id="BMZG01000009">
    <property type="protein sequence ID" value="GHA77361.1"/>
    <property type="molecule type" value="Genomic_DNA"/>
</dbReference>
<dbReference type="GO" id="GO:0020037">
    <property type="term" value="F:heme binding"/>
    <property type="evidence" value="ECO:0007669"/>
    <property type="project" value="InterPro"/>
</dbReference>
<feature type="transmembrane region" description="Helical" evidence="1">
    <location>
        <begin position="68"/>
        <end position="90"/>
    </location>
</feature>
<dbReference type="InterPro" id="IPR052372">
    <property type="entry name" value="YpjD/HemX"/>
</dbReference>
<evidence type="ECO:0000313" key="3">
    <source>
        <dbReference type="EMBL" id="GHA77361.1"/>
    </source>
</evidence>
<keyword evidence="1" id="KW-0472">Membrane</keyword>
<feature type="domain" description="Cytochrome c assembly protein" evidence="2">
    <location>
        <begin position="17"/>
        <end position="155"/>
    </location>
</feature>
<dbReference type="GO" id="GO:0017004">
    <property type="term" value="P:cytochrome complex assembly"/>
    <property type="evidence" value="ECO:0007669"/>
    <property type="project" value="InterPro"/>
</dbReference>
<gene>
    <name evidence="3" type="ORF">GCM10009007_18010</name>
</gene>